<dbReference type="Proteomes" id="UP000838878">
    <property type="component" value="Chromosome 1"/>
</dbReference>
<name>A0A8J9Y4Q0_9NEOP</name>
<gene>
    <name evidence="1" type="ORF">BINO364_LOCUS701</name>
</gene>
<dbReference type="PANTHER" id="PTHR36693">
    <property type="entry name" value="GH02722P"/>
    <property type="match status" value="1"/>
</dbReference>
<protein>
    <submittedName>
        <fullName evidence="1">Uncharacterized protein</fullName>
    </submittedName>
</protein>
<keyword evidence="2" id="KW-1185">Reference proteome</keyword>
<evidence type="ECO:0000313" key="2">
    <source>
        <dbReference type="Proteomes" id="UP000838878"/>
    </source>
</evidence>
<proteinExistence type="predicted"/>
<dbReference type="AlphaFoldDB" id="A0A8J9Y4Q0"/>
<evidence type="ECO:0000313" key="1">
    <source>
        <dbReference type="EMBL" id="CAH0713551.1"/>
    </source>
</evidence>
<dbReference type="InterPro" id="IPR032072">
    <property type="entry name" value="DUF4807"/>
</dbReference>
<sequence length="299" mass="34356">MEDNAFQIVTDRRFDIGQKQAESLAVPKLSVYELPCFVRANKMQLVTKVCLYRSPYTICYLTEDRIILPNDHSYKSIGVKRNTSDLNIGDHIEVKSDLISEANSKRLLKLNTSALFLQPFLKECINSDVYRINVIRYLNKLSGYPNSGTVFLNLILEPPDKEVIDYAWNTRISRLVWTRVEIENAFSWLSTLGGAYSALGDYFEYCAEEAGKISMRQYKLSKMLGDDSLAARSRLYSAIAYAQKGNIKLAKHIVRNIAAFARKTHDIRLNRMCQGVWVKLKYLQDIKNNDLDNCRLKVK</sequence>
<dbReference type="EMBL" id="OV170221">
    <property type="protein sequence ID" value="CAH0713551.1"/>
    <property type="molecule type" value="Genomic_DNA"/>
</dbReference>
<feature type="non-terminal residue" evidence="1">
    <location>
        <position position="299"/>
    </location>
</feature>
<reference evidence="1" key="1">
    <citation type="submission" date="2021-12" db="EMBL/GenBank/DDBJ databases">
        <authorList>
            <person name="Martin H S."/>
        </authorList>
    </citation>
    <scope>NUCLEOTIDE SEQUENCE</scope>
</reference>
<accession>A0A8J9Y4Q0</accession>
<dbReference type="OrthoDB" id="121932at2759"/>
<dbReference type="Pfam" id="PF16065">
    <property type="entry name" value="DUF4807"/>
    <property type="match status" value="1"/>
</dbReference>
<dbReference type="PANTHER" id="PTHR36693:SF1">
    <property type="entry name" value="GH02722P"/>
    <property type="match status" value="1"/>
</dbReference>
<organism evidence="1 2">
    <name type="scientific">Brenthis ino</name>
    <name type="common">lesser marbled fritillary</name>
    <dbReference type="NCBI Taxonomy" id="405034"/>
    <lineage>
        <taxon>Eukaryota</taxon>
        <taxon>Metazoa</taxon>
        <taxon>Ecdysozoa</taxon>
        <taxon>Arthropoda</taxon>
        <taxon>Hexapoda</taxon>
        <taxon>Insecta</taxon>
        <taxon>Pterygota</taxon>
        <taxon>Neoptera</taxon>
        <taxon>Endopterygota</taxon>
        <taxon>Lepidoptera</taxon>
        <taxon>Glossata</taxon>
        <taxon>Ditrysia</taxon>
        <taxon>Papilionoidea</taxon>
        <taxon>Nymphalidae</taxon>
        <taxon>Heliconiinae</taxon>
        <taxon>Argynnini</taxon>
        <taxon>Brenthis</taxon>
    </lineage>
</organism>